<organism evidence="2 3">
    <name type="scientific">Henningerozyma blattae (strain ATCC 34711 / CBS 6284 / DSM 70876 / NBRC 10599 / NRRL Y-10934 / UCD 77-7)</name>
    <name type="common">Yeast</name>
    <name type="synonym">Tetrapisispora blattae</name>
    <dbReference type="NCBI Taxonomy" id="1071380"/>
    <lineage>
        <taxon>Eukaryota</taxon>
        <taxon>Fungi</taxon>
        <taxon>Dikarya</taxon>
        <taxon>Ascomycota</taxon>
        <taxon>Saccharomycotina</taxon>
        <taxon>Saccharomycetes</taxon>
        <taxon>Saccharomycetales</taxon>
        <taxon>Saccharomycetaceae</taxon>
        <taxon>Henningerozyma</taxon>
    </lineage>
</organism>
<sequence>MLDILPNEVFEYIVSMLAQEDKTSLMYLNKKMYLQICPLLYRNIYLNERFYVPVDLDSTFGTHYWSVLYFRFDSNSNDPILAKEKASYKFSCLVRSLFSNTELFKLIRRVHCNWNLDQDIFRHFIHLLIQFADNLQEVDNFLKVDISNLLIQKSSQLISLTIPPPSVLPNKILANEQYFSTIRSICNHYNFDNLQSLTIHPNSLTFFPKLSHPLKIKSLSLNLRPDTHIAEGNPNTLPIQLHYYDIFDVNSIKELEILSWYDDSITSLDLYEMWNLNDFWEFHNIENLVLLSLFSNTVFLENCITNFYYLKKLKVDYMFDSTVSLATINSMANNRCSKTIEYIDIKFVDVDPPLLSIDQDEISMFRLHLNCKCDDCQFTFKNIILKKYFPTQDTFIIKDYEDVKQRNFIQQMFRLYPIIPYSQGYNEYPAIGFNMKPLSDFVEKINELLKLSINDTRALTVEDIRKIYFVIIHSYKRSYDIFLRNFPNLKFLILNDLPTKITSLNDQKCNIPLFHCEDYKSNQVYEIVDANSLFS</sequence>
<dbReference type="GeneID" id="14495928"/>
<evidence type="ECO:0000313" key="2">
    <source>
        <dbReference type="EMBL" id="CCH60892.1"/>
    </source>
</evidence>
<accession>I2H3E0</accession>
<dbReference type="GO" id="GO:0019005">
    <property type="term" value="C:SCF ubiquitin ligase complex"/>
    <property type="evidence" value="ECO:0007669"/>
    <property type="project" value="EnsemblFungi"/>
</dbReference>
<reference evidence="2 3" key="1">
    <citation type="journal article" date="2011" name="Proc. Natl. Acad. Sci. U.S.A.">
        <title>Evolutionary erosion of yeast sex chromosomes by mating-type switching accidents.</title>
        <authorList>
            <person name="Gordon J.L."/>
            <person name="Armisen D."/>
            <person name="Proux-Wera E."/>
            <person name="Oheigeartaigh S.S."/>
            <person name="Byrne K.P."/>
            <person name="Wolfe K.H."/>
        </authorList>
    </citation>
    <scope>NUCLEOTIDE SEQUENCE [LARGE SCALE GENOMIC DNA]</scope>
    <source>
        <strain evidence="3">ATCC 34711 / CBS 6284 / DSM 70876 / NBRC 10599 / NRRL Y-10934 / UCD 77-7</strain>
    </source>
</reference>
<dbReference type="EMBL" id="HE806319">
    <property type="protein sequence ID" value="CCH60892.1"/>
    <property type="molecule type" value="Genomic_DNA"/>
</dbReference>
<dbReference type="eggNOG" id="ENOG502SKXV">
    <property type="taxonomic scope" value="Eukaryota"/>
</dbReference>
<keyword evidence="3" id="KW-1185">Reference proteome</keyword>
<protein>
    <recommendedName>
        <fullName evidence="1">F-box domain-containing protein</fullName>
    </recommendedName>
</protein>
<dbReference type="RefSeq" id="XP_004180411.1">
    <property type="nucleotide sequence ID" value="XM_004180363.1"/>
</dbReference>
<evidence type="ECO:0000313" key="3">
    <source>
        <dbReference type="Proteomes" id="UP000002866"/>
    </source>
</evidence>
<feature type="domain" description="F-box" evidence="1">
    <location>
        <begin position="1"/>
        <end position="44"/>
    </location>
</feature>
<proteinExistence type="predicted"/>
<dbReference type="PROSITE" id="PS50181">
    <property type="entry name" value="FBOX"/>
    <property type="match status" value="1"/>
</dbReference>
<dbReference type="HOGENOM" id="CLU_020929_1_0_1"/>
<dbReference type="Proteomes" id="UP000002866">
    <property type="component" value="Chromosome 4"/>
</dbReference>
<gene>
    <name evidence="2" type="primary">TBLA0D03950</name>
    <name evidence="2" type="ORF">TBLA_0D03950</name>
</gene>
<dbReference type="FunCoup" id="I2H3E0">
    <property type="interactions" value="57"/>
</dbReference>
<name>I2H3E0_HENB6</name>
<dbReference type="InterPro" id="IPR001810">
    <property type="entry name" value="F-box_dom"/>
</dbReference>
<dbReference type="OMA" id="DEHQRCN"/>
<evidence type="ECO:0000259" key="1">
    <source>
        <dbReference type="PROSITE" id="PS50181"/>
    </source>
</evidence>
<dbReference type="GO" id="GO:0031625">
    <property type="term" value="F:ubiquitin protein ligase binding"/>
    <property type="evidence" value="ECO:0007669"/>
    <property type="project" value="EnsemblFungi"/>
</dbReference>
<dbReference type="InParanoid" id="I2H3E0"/>
<dbReference type="GO" id="GO:0031146">
    <property type="term" value="P:SCF-dependent proteasomal ubiquitin-dependent protein catabolic process"/>
    <property type="evidence" value="ECO:0007669"/>
    <property type="project" value="EnsemblFungi"/>
</dbReference>
<dbReference type="AlphaFoldDB" id="I2H3E0"/>
<dbReference type="KEGG" id="tbl:TBLA_0D03950"/>
<dbReference type="OrthoDB" id="4060589at2759"/>